<dbReference type="Proteomes" id="UP000886725">
    <property type="component" value="Unassembled WGS sequence"/>
</dbReference>
<organism evidence="7 8">
    <name type="scientific">Candidatus Faecenecus gallistercoris</name>
    <dbReference type="NCBI Taxonomy" id="2840793"/>
    <lineage>
        <taxon>Bacteria</taxon>
        <taxon>Bacillati</taxon>
        <taxon>Bacillota</taxon>
        <taxon>Bacillota incertae sedis</taxon>
        <taxon>Candidatus Faecenecus</taxon>
    </lineage>
</organism>
<evidence type="ECO:0000313" key="7">
    <source>
        <dbReference type="EMBL" id="HIQ64460.1"/>
    </source>
</evidence>
<keyword evidence="3 4" id="KW-0949">S-adenosyl-L-methionine</keyword>
<dbReference type="PROSITE" id="PS51687">
    <property type="entry name" value="SAM_MT_RNA_M5U"/>
    <property type="match status" value="1"/>
</dbReference>
<feature type="active site" description="Nucleophile" evidence="4">
    <location>
        <position position="357"/>
    </location>
</feature>
<evidence type="ECO:0000256" key="3">
    <source>
        <dbReference type="ARBA" id="ARBA00022691"/>
    </source>
</evidence>
<evidence type="ECO:0000256" key="5">
    <source>
        <dbReference type="PROSITE-ProRule" id="PRU10015"/>
    </source>
</evidence>
<dbReference type="SUPFAM" id="SSF53335">
    <property type="entry name" value="S-adenosyl-L-methionine-dependent methyltransferases"/>
    <property type="match status" value="1"/>
</dbReference>
<dbReference type="InterPro" id="IPR002792">
    <property type="entry name" value="TRAM_dom"/>
</dbReference>
<evidence type="ECO:0000256" key="1">
    <source>
        <dbReference type="ARBA" id="ARBA00022603"/>
    </source>
</evidence>
<feature type="binding site" evidence="4">
    <location>
        <position position="265"/>
    </location>
    <ligand>
        <name>S-adenosyl-L-methionine</name>
        <dbReference type="ChEBI" id="CHEBI:59789"/>
    </ligand>
</feature>
<dbReference type="Pfam" id="PF01938">
    <property type="entry name" value="TRAM"/>
    <property type="match status" value="1"/>
</dbReference>
<gene>
    <name evidence="7" type="ORF">IAC85_01850</name>
</gene>
<evidence type="ECO:0000313" key="8">
    <source>
        <dbReference type="Proteomes" id="UP000886725"/>
    </source>
</evidence>
<proteinExistence type="inferred from homology"/>
<dbReference type="InterPro" id="IPR010280">
    <property type="entry name" value="U5_MeTrfase_fam"/>
</dbReference>
<feature type="binding site" evidence="4">
    <location>
        <position position="330"/>
    </location>
    <ligand>
        <name>S-adenosyl-L-methionine</name>
        <dbReference type="ChEBI" id="CHEBI:59789"/>
    </ligand>
</feature>
<evidence type="ECO:0000256" key="4">
    <source>
        <dbReference type="PROSITE-ProRule" id="PRU01024"/>
    </source>
</evidence>
<keyword evidence="1 4" id="KW-0489">Methyltransferase</keyword>
<dbReference type="PANTHER" id="PTHR11061:SF30">
    <property type="entry name" value="TRNA (URACIL(54)-C(5))-METHYLTRANSFERASE"/>
    <property type="match status" value="1"/>
</dbReference>
<dbReference type="GO" id="GO:0008757">
    <property type="term" value="F:S-adenosylmethionine-dependent methyltransferase activity"/>
    <property type="evidence" value="ECO:0007669"/>
    <property type="project" value="UniProtKB-ARBA"/>
</dbReference>
<sequence>MKKSIEEVKCSKLDHFGRGIAKVNNKVMFVHGLLPKESADVTVIRENSKYIEAEVSEFASKSLSRQDPPCPYYGICGGCQLMHMTESLQKEFKESKVKDLLAKFANYHGPIEEMLTGPSYEYRNKITFHVKNKKMGLYEALSNDIVEIDSCLLLNPVLNQVIPILKEYFHTHETNITKVVLRHTDQGILLGTDHKEELSTLPLPEGVELCDLEEKTNHTITIGTFQFHASIASFFQINEKMIPTLYQQVIDTCKKEKPDKVLDLYCGTGTIGIMVSPYAKEVLGIELCKESVEDARRNAQLNRIDNISFIEGKVEENLENLKNADLVILDPPRAGIMRQGIDDLLKIGAKTLVYVSCDPATLARDISLLSSRYEIEKVTPVDMFPNTYHVECVCLLKLR</sequence>
<dbReference type="InterPro" id="IPR029063">
    <property type="entry name" value="SAM-dependent_MTases_sf"/>
</dbReference>
<keyword evidence="2 4" id="KW-0808">Transferase</keyword>
<accession>A0A9D1CK47</accession>
<dbReference type="Pfam" id="PF05958">
    <property type="entry name" value="tRNA_U5-meth_tr"/>
    <property type="match status" value="1"/>
</dbReference>
<protein>
    <submittedName>
        <fullName evidence="7">Class I SAM-dependent RNA methyltransferase</fullName>
    </submittedName>
</protein>
<dbReference type="Gene3D" id="2.40.50.140">
    <property type="entry name" value="Nucleic acid-binding proteins"/>
    <property type="match status" value="1"/>
</dbReference>
<dbReference type="InterPro" id="IPR012340">
    <property type="entry name" value="NA-bd_OB-fold"/>
</dbReference>
<dbReference type="PANTHER" id="PTHR11061">
    <property type="entry name" value="RNA M5U METHYLTRANSFERASE"/>
    <property type="match status" value="1"/>
</dbReference>
<dbReference type="InterPro" id="IPR030390">
    <property type="entry name" value="MeTrfase_TrmA_AS"/>
</dbReference>
<reference evidence="7" key="2">
    <citation type="journal article" date="2021" name="PeerJ">
        <title>Extensive microbial diversity within the chicken gut microbiome revealed by metagenomics and culture.</title>
        <authorList>
            <person name="Gilroy R."/>
            <person name="Ravi A."/>
            <person name="Getino M."/>
            <person name="Pursley I."/>
            <person name="Horton D.L."/>
            <person name="Alikhan N.F."/>
            <person name="Baker D."/>
            <person name="Gharbi K."/>
            <person name="Hall N."/>
            <person name="Watson M."/>
            <person name="Adriaenssens E.M."/>
            <person name="Foster-Nyarko E."/>
            <person name="Jarju S."/>
            <person name="Secka A."/>
            <person name="Antonio M."/>
            <person name="Oren A."/>
            <person name="Chaudhuri R.R."/>
            <person name="La Ragione R."/>
            <person name="Hildebrand F."/>
            <person name="Pallen M.J."/>
        </authorList>
    </citation>
    <scope>NUCLEOTIDE SEQUENCE</scope>
    <source>
        <strain evidence="7">CHK165-10780</strain>
    </source>
</reference>
<dbReference type="Gene3D" id="2.40.50.1070">
    <property type="match status" value="2"/>
</dbReference>
<dbReference type="GO" id="GO:0006396">
    <property type="term" value="P:RNA processing"/>
    <property type="evidence" value="ECO:0007669"/>
    <property type="project" value="InterPro"/>
</dbReference>
<feature type="binding site" evidence="4">
    <location>
        <position position="236"/>
    </location>
    <ligand>
        <name>S-adenosyl-L-methionine</name>
        <dbReference type="ChEBI" id="CHEBI:59789"/>
    </ligand>
</feature>
<name>A0A9D1CK47_9FIRM</name>
<dbReference type="GO" id="GO:0001510">
    <property type="term" value="P:RNA methylation"/>
    <property type="evidence" value="ECO:0007669"/>
    <property type="project" value="UniProtKB-ARBA"/>
</dbReference>
<dbReference type="EMBL" id="DVFU01000036">
    <property type="protein sequence ID" value="HIQ64460.1"/>
    <property type="molecule type" value="Genomic_DNA"/>
</dbReference>
<dbReference type="AlphaFoldDB" id="A0A9D1CK47"/>
<dbReference type="PROSITE" id="PS50926">
    <property type="entry name" value="TRAM"/>
    <property type="match status" value="1"/>
</dbReference>
<evidence type="ECO:0000256" key="2">
    <source>
        <dbReference type="ARBA" id="ARBA00022679"/>
    </source>
</evidence>
<comment type="caution">
    <text evidence="7">The sequence shown here is derived from an EMBL/GenBank/DDBJ whole genome shotgun (WGS) entry which is preliminary data.</text>
</comment>
<dbReference type="Gene3D" id="3.40.50.150">
    <property type="entry name" value="Vaccinia Virus protein VP39"/>
    <property type="match status" value="2"/>
</dbReference>
<reference evidence="7" key="1">
    <citation type="submission" date="2020-10" db="EMBL/GenBank/DDBJ databases">
        <authorList>
            <person name="Gilroy R."/>
        </authorList>
    </citation>
    <scope>NUCLEOTIDE SEQUENCE</scope>
    <source>
        <strain evidence="7">CHK165-10780</strain>
    </source>
</reference>
<dbReference type="SUPFAM" id="SSF50249">
    <property type="entry name" value="Nucleic acid-binding proteins"/>
    <property type="match status" value="1"/>
</dbReference>
<dbReference type="GO" id="GO:0008173">
    <property type="term" value="F:RNA methyltransferase activity"/>
    <property type="evidence" value="ECO:0007669"/>
    <property type="project" value="InterPro"/>
</dbReference>
<feature type="domain" description="TRAM" evidence="6">
    <location>
        <begin position="1"/>
        <end position="57"/>
    </location>
</feature>
<dbReference type="CDD" id="cd02440">
    <property type="entry name" value="AdoMet_MTases"/>
    <property type="match status" value="1"/>
</dbReference>
<feature type="active site" evidence="5">
    <location>
        <position position="357"/>
    </location>
</feature>
<comment type="similarity">
    <text evidence="4">Belongs to the class I-like SAM-binding methyltransferase superfamily. RNA M5U methyltransferase family.</text>
</comment>
<feature type="binding site" evidence="4">
    <location>
        <position position="286"/>
    </location>
    <ligand>
        <name>S-adenosyl-L-methionine</name>
        <dbReference type="ChEBI" id="CHEBI:59789"/>
    </ligand>
</feature>
<dbReference type="PROSITE" id="PS01230">
    <property type="entry name" value="TRMA_1"/>
    <property type="match status" value="1"/>
</dbReference>
<dbReference type="FunFam" id="3.40.50.150:FF:000009">
    <property type="entry name" value="23S rRNA (Uracil(1939)-C(5))-methyltransferase RlmD"/>
    <property type="match status" value="1"/>
</dbReference>
<evidence type="ECO:0000259" key="6">
    <source>
        <dbReference type="PROSITE" id="PS50926"/>
    </source>
</evidence>